<evidence type="ECO:0000259" key="5">
    <source>
        <dbReference type="Pfam" id="PF03968"/>
    </source>
</evidence>
<accession>A0A918IS76</accession>
<dbReference type="EMBL" id="BMYQ01000004">
    <property type="protein sequence ID" value="GGW28916.1"/>
    <property type="molecule type" value="Genomic_DNA"/>
</dbReference>
<evidence type="ECO:0000256" key="1">
    <source>
        <dbReference type="ARBA" id="ARBA00022448"/>
    </source>
</evidence>
<dbReference type="Pfam" id="PF03968">
    <property type="entry name" value="LptD_N"/>
    <property type="match status" value="1"/>
</dbReference>
<evidence type="ECO:0000256" key="2">
    <source>
        <dbReference type="ARBA" id="ARBA00022729"/>
    </source>
</evidence>
<reference evidence="6" key="1">
    <citation type="journal article" date="2014" name="Int. J. Syst. Evol. Microbiol.">
        <title>Complete genome sequence of Corynebacterium casei LMG S-19264T (=DSM 44701T), isolated from a smear-ripened cheese.</title>
        <authorList>
            <consortium name="US DOE Joint Genome Institute (JGI-PGF)"/>
            <person name="Walter F."/>
            <person name="Albersmeier A."/>
            <person name="Kalinowski J."/>
            <person name="Ruckert C."/>
        </authorList>
    </citation>
    <scope>NUCLEOTIDE SEQUENCE</scope>
    <source>
        <strain evidence="6">KCTC 23714</strain>
    </source>
</reference>
<gene>
    <name evidence="6" type="ORF">GCM10011452_16800</name>
</gene>
<dbReference type="InterPro" id="IPR014340">
    <property type="entry name" value="LptA"/>
</dbReference>
<dbReference type="Gene3D" id="2.60.450.10">
    <property type="entry name" value="Lipopolysaccharide (LPS) transport protein A like domain"/>
    <property type="match status" value="1"/>
</dbReference>
<dbReference type="Proteomes" id="UP000628984">
    <property type="component" value="Unassembled WGS sequence"/>
</dbReference>
<keyword evidence="7" id="KW-1185">Reference proteome</keyword>
<evidence type="ECO:0000313" key="6">
    <source>
        <dbReference type="EMBL" id="GGW28916.1"/>
    </source>
</evidence>
<dbReference type="InterPro" id="IPR005653">
    <property type="entry name" value="OstA-like_N"/>
</dbReference>
<dbReference type="RefSeq" id="WP_189633410.1">
    <property type="nucleotide sequence ID" value="NZ_BMYQ01000004.1"/>
</dbReference>
<name>A0A918IS76_9RHOB</name>
<reference evidence="6" key="2">
    <citation type="submission" date="2020-09" db="EMBL/GenBank/DDBJ databases">
        <authorList>
            <person name="Sun Q."/>
            <person name="Kim S."/>
        </authorList>
    </citation>
    <scope>NUCLEOTIDE SEQUENCE</scope>
    <source>
        <strain evidence="6">KCTC 23714</strain>
    </source>
</reference>
<feature type="signal peptide" evidence="4">
    <location>
        <begin position="1"/>
        <end position="21"/>
    </location>
</feature>
<dbReference type="PANTHER" id="PTHR36504">
    <property type="entry name" value="LIPOPOLYSACCHARIDE EXPORT SYSTEM PROTEIN LPTA"/>
    <property type="match status" value="1"/>
</dbReference>
<sequence length="162" mass="16638">MFRPLRMLLLICAMVPGLASAQGAGVSFGGLKQDTTLPVEVKADSLAVNQADGSATFTGNVVVGQGDMRLSAAEVRVEYDPEGKAIRQLHATGGVTLASKTDAAEAREAVYTIDEGRVVMTGDVLLTQGKSAISGQKLVIDLKSGSGQMEGGVSTIFVPGGN</sequence>
<dbReference type="PANTHER" id="PTHR36504:SF1">
    <property type="entry name" value="LIPOPOLYSACCHARIDE EXPORT SYSTEM PROTEIN LPTA"/>
    <property type="match status" value="1"/>
</dbReference>
<dbReference type="GO" id="GO:0015920">
    <property type="term" value="P:lipopolysaccharide transport"/>
    <property type="evidence" value="ECO:0007669"/>
    <property type="project" value="InterPro"/>
</dbReference>
<keyword evidence="2 4" id="KW-0732">Signal</keyword>
<keyword evidence="1" id="KW-0813">Transport</keyword>
<dbReference type="GO" id="GO:0009279">
    <property type="term" value="C:cell outer membrane"/>
    <property type="evidence" value="ECO:0007669"/>
    <property type="project" value="TreeGrafter"/>
</dbReference>
<feature type="chain" id="PRO_5037609038" evidence="4">
    <location>
        <begin position="22"/>
        <end position="162"/>
    </location>
</feature>
<dbReference type="InterPro" id="IPR052037">
    <property type="entry name" value="LPS_export_LptA"/>
</dbReference>
<evidence type="ECO:0000256" key="3">
    <source>
        <dbReference type="ARBA" id="ARBA00022764"/>
    </source>
</evidence>
<feature type="domain" description="Organic solvent tolerance-like N-terminal" evidence="5">
    <location>
        <begin position="40"/>
        <end position="145"/>
    </location>
</feature>
<dbReference type="GO" id="GO:0030288">
    <property type="term" value="C:outer membrane-bounded periplasmic space"/>
    <property type="evidence" value="ECO:0007669"/>
    <property type="project" value="TreeGrafter"/>
</dbReference>
<dbReference type="AlphaFoldDB" id="A0A918IS76"/>
<protein>
    <submittedName>
        <fullName evidence="6">Organic solvent tolerance protein OstA</fullName>
    </submittedName>
</protein>
<keyword evidence="3" id="KW-0574">Periplasm</keyword>
<proteinExistence type="predicted"/>
<dbReference type="NCBIfam" id="TIGR03002">
    <property type="entry name" value="outer_YhbN_LptA"/>
    <property type="match status" value="1"/>
</dbReference>
<organism evidence="6 7">
    <name type="scientific">Gemmobacter lanyuensis</name>
    <dbReference type="NCBI Taxonomy" id="1054497"/>
    <lineage>
        <taxon>Bacteria</taxon>
        <taxon>Pseudomonadati</taxon>
        <taxon>Pseudomonadota</taxon>
        <taxon>Alphaproteobacteria</taxon>
        <taxon>Rhodobacterales</taxon>
        <taxon>Paracoccaceae</taxon>
        <taxon>Gemmobacter</taxon>
    </lineage>
</organism>
<evidence type="ECO:0000313" key="7">
    <source>
        <dbReference type="Proteomes" id="UP000628984"/>
    </source>
</evidence>
<evidence type="ECO:0000256" key="4">
    <source>
        <dbReference type="SAM" id="SignalP"/>
    </source>
</evidence>
<dbReference type="GO" id="GO:0001530">
    <property type="term" value="F:lipopolysaccharide binding"/>
    <property type="evidence" value="ECO:0007669"/>
    <property type="project" value="InterPro"/>
</dbReference>
<dbReference type="GO" id="GO:0017089">
    <property type="term" value="F:glycolipid transfer activity"/>
    <property type="evidence" value="ECO:0007669"/>
    <property type="project" value="TreeGrafter"/>
</dbReference>
<comment type="caution">
    <text evidence="6">The sequence shown here is derived from an EMBL/GenBank/DDBJ whole genome shotgun (WGS) entry which is preliminary data.</text>
</comment>